<feature type="domain" description="Bacterial phospholipase C C-terminal" evidence="4">
    <location>
        <begin position="584"/>
        <end position="682"/>
    </location>
</feature>
<feature type="domain" description="Bacterial phospholipase C C-terminal" evidence="4">
    <location>
        <begin position="699"/>
        <end position="778"/>
    </location>
</feature>
<evidence type="ECO:0000256" key="3">
    <source>
        <dbReference type="ARBA" id="ARBA00022801"/>
    </source>
</evidence>
<name>A0A0D0FXQ1_9SPHI</name>
<dbReference type="PROSITE" id="PS51318">
    <property type="entry name" value="TAT"/>
    <property type="match status" value="1"/>
</dbReference>
<dbReference type="InterPro" id="IPR019546">
    <property type="entry name" value="TAT_signal_bac_arc"/>
</dbReference>
<dbReference type="NCBIfam" id="TIGR03396">
    <property type="entry name" value="PC_PLC"/>
    <property type="match status" value="1"/>
</dbReference>
<dbReference type="CDD" id="cd16014">
    <property type="entry name" value="PLC"/>
    <property type="match status" value="1"/>
</dbReference>
<comment type="caution">
    <text evidence="5">The sequence shown here is derived from an EMBL/GenBank/DDBJ whole genome shotgun (WGS) entry which is preliminary data.</text>
</comment>
<dbReference type="InterPro" id="IPR017850">
    <property type="entry name" value="Alkaline_phosphatase_core_sf"/>
</dbReference>
<evidence type="ECO:0000313" key="6">
    <source>
        <dbReference type="Proteomes" id="UP000032049"/>
    </source>
</evidence>
<evidence type="ECO:0000313" key="5">
    <source>
        <dbReference type="EMBL" id="KIO77294.1"/>
    </source>
</evidence>
<dbReference type="PANTHER" id="PTHR31956:SF1">
    <property type="entry name" value="NON-SPECIFIC PHOSPHOLIPASE C1"/>
    <property type="match status" value="1"/>
</dbReference>
<keyword evidence="6" id="KW-1185">Reference proteome</keyword>
<comment type="similarity">
    <text evidence="1">Belongs to the bacterial phospholipase C family.</text>
</comment>
<keyword evidence="3" id="KW-0378">Hydrolase</keyword>
<dbReference type="OrthoDB" id="980947at2"/>
<dbReference type="Pfam" id="PF05506">
    <property type="entry name" value="PLipase_C_C"/>
    <property type="match status" value="2"/>
</dbReference>
<dbReference type="Gene3D" id="3.40.720.10">
    <property type="entry name" value="Alkaline Phosphatase, subunit A"/>
    <property type="match status" value="2"/>
</dbReference>
<reference evidence="5 6" key="1">
    <citation type="submission" date="2015-01" db="EMBL/GenBank/DDBJ databases">
        <title>Draft genome sequence of Pedobacter sp. NL19 isolated from sludge of an effluent treatment pond in an abandoned uranium mine.</title>
        <authorList>
            <person name="Santos T."/>
            <person name="Caetano T."/>
            <person name="Covas C."/>
            <person name="Cruz A."/>
            <person name="Mendo S."/>
        </authorList>
    </citation>
    <scope>NUCLEOTIDE SEQUENCE [LARGE SCALE GENOMIC DNA]</scope>
    <source>
        <strain evidence="5 6">NL19</strain>
    </source>
</reference>
<sequence length="795" mass="89653">MNSRRDFLKKAAMFSGAAGLANVIPMSIQKAMAIEADPGTTFYDAEHVVFLMQENRSFDHMFGKLSGVRGFNDPRVAILPDKNKVWLQQDASGNTFAPFHIDINKTKITWQGGLPHSWNDQVAARNKGKYDKWVPVKTLMTLGHYERTDIPFYYALADAFTICDHSFCSSLTGTTPNRLFFWTGTIRPEQNGKAIAAVDNSQAESHSNTFVDWDTFPELLEDHQVSWKVYQNELWTVNLQDKRVGDWVDNYGDNALEYVKRYNVKLSAYFRKHGDRTNKKEILTAEQVTEKYNKLSQKEKNLIDKAFATNINMPGDYLELESFSYKNDQGVEEKIEIPKNDIFHQFRADVDQGKLPTVSWLVAPQRFSDHTSSPLYGTWYVSEAIDILTKNPEVWKKTIFVLTYDENDGYFDHIPPFVAPNPNDPETGKVSAKMNIDVEWEAKKGSPIGLGYRVPMLIASPWSKGGYVNSQVFDHTSSQQFLEKFLSKKTGKKIRSHQISDWRRAVCGDLTSVFRPYNGEKLVNPESLQKEEVVISIQNARNKPAQVTPDALTAGEITAINANLPFSSASPVAMPVQEKGTRKACALPYQLFAEAGLNENKTAVELRFESGKTSFGQLLEPVGSAFNVTSLNPYAEISGKNWDYAVNAGDQLTHQLELSKFKTENYNLLVRGPNGFFRHYKGSKNDPEVNIACLYEKSGLLREKLSGNVIVLLENKGKKTLELEIKQLVYTGSGNSEKISLAPQGKKQVVLNLEKYSGWYDFTVQTADETYSRQYAGHVETGQESISDPYMAGIL</sequence>
<proteinExistence type="inferred from homology"/>
<dbReference type="InterPro" id="IPR006311">
    <property type="entry name" value="TAT_signal"/>
</dbReference>
<evidence type="ECO:0000259" key="4">
    <source>
        <dbReference type="Pfam" id="PF05506"/>
    </source>
</evidence>
<dbReference type="STRING" id="1503925.TH53_10140"/>
<evidence type="ECO:0000256" key="1">
    <source>
        <dbReference type="ARBA" id="ARBA00009717"/>
    </source>
</evidence>
<accession>A0A0D0FXQ1</accession>
<dbReference type="GO" id="GO:0034480">
    <property type="term" value="F:phosphatidylcholine phospholipase C activity"/>
    <property type="evidence" value="ECO:0007669"/>
    <property type="project" value="UniProtKB-EC"/>
</dbReference>
<protein>
    <recommendedName>
        <fullName evidence="2">phospholipase C</fullName>
        <ecNumber evidence="2">3.1.4.3</ecNumber>
    </recommendedName>
</protein>
<organism evidence="5 6">
    <name type="scientific">Pedobacter lusitanus</name>
    <dbReference type="NCBI Taxonomy" id="1503925"/>
    <lineage>
        <taxon>Bacteria</taxon>
        <taxon>Pseudomonadati</taxon>
        <taxon>Bacteroidota</taxon>
        <taxon>Sphingobacteriia</taxon>
        <taxon>Sphingobacteriales</taxon>
        <taxon>Sphingobacteriaceae</taxon>
        <taxon>Pedobacter</taxon>
    </lineage>
</organism>
<dbReference type="EC" id="3.1.4.3" evidence="2"/>
<dbReference type="Proteomes" id="UP000032049">
    <property type="component" value="Unassembled WGS sequence"/>
</dbReference>
<dbReference type="RefSeq" id="WP_041881355.1">
    <property type="nucleotide sequence ID" value="NZ_CP157278.1"/>
</dbReference>
<gene>
    <name evidence="5" type="ORF">TH53_10140</name>
</gene>
<dbReference type="Pfam" id="PF04185">
    <property type="entry name" value="Phosphoesterase"/>
    <property type="match status" value="2"/>
</dbReference>
<evidence type="ECO:0000256" key="2">
    <source>
        <dbReference type="ARBA" id="ARBA00012018"/>
    </source>
</evidence>
<dbReference type="InterPro" id="IPR017767">
    <property type="entry name" value="PC-PLC"/>
</dbReference>
<dbReference type="NCBIfam" id="TIGR01409">
    <property type="entry name" value="TAT_signal_seq"/>
    <property type="match status" value="1"/>
</dbReference>
<dbReference type="AlphaFoldDB" id="A0A0D0FXQ1"/>
<dbReference type="EMBL" id="JXRA01000040">
    <property type="protein sequence ID" value="KIO77294.1"/>
    <property type="molecule type" value="Genomic_DNA"/>
</dbReference>
<dbReference type="GO" id="GO:0016042">
    <property type="term" value="P:lipid catabolic process"/>
    <property type="evidence" value="ECO:0007669"/>
    <property type="project" value="InterPro"/>
</dbReference>
<dbReference type="PANTHER" id="PTHR31956">
    <property type="entry name" value="NON-SPECIFIC PHOSPHOLIPASE C4-RELATED"/>
    <property type="match status" value="1"/>
</dbReference>
<dbReference type="InterPro" id="IPR007312">
    <property type="entry name" value="Phosphoesterase"/>
</dbReference>
<dbReference type="InterPro" id="IPR008475">
    <property type="entry name" value="PLipase_C_C"/>
</dbReference>